<evidence type="ECO:0000313" key="6">
    <source>
        <dbReference type="Proteomes" id="UP001597241"/>
    </source>
</evidence>
<feature type="domain" description="VWFA" evidence="4">
    <location>
        <begin position="99"/>
        <end position="274"/>
    </location>
</feature>
<dbReference type="PANTHER" id="PTHR22550">
    <property type="entry name" value="SPORE GERMINATION PROTEIN"/>
    <property type="match status" value="1"/>
</dbReference>
<dbReference type="SUPFAM" id="SSF48452">
    <property type="entry name" value="TPR-like"/>
    <property type="match status" value="1"/>
</dbReference>
<keyword evidence="3" id="KW-1133">Transmembrane helix</keyword>
<sequence length="575" mass="64962">MIDDYLHINWEQFHFLRPQFLWLFLPLAIILILTLISSKEDVKWKKVIAPHLQPYVIKKGSENLKKWMQIVLVIVLSIGTLGVAGPTWKTSEVPDKKLETPLVIALDLSQSMMATDIQPNRLERAKFKIKDLLAENPKARIALIGFSGSAHTIVPLTRDYKIIKSHLDGLSPAMMPYAGTNLDAALQLTDSLTSITTATAKLLLITDDLTNETFETLQKFVLKGKTIVEIIPMNTKAGSTIPAARSKRNLKDTNGKVVHSALNSEVLNKLNSIENIHVNLLTLDNSDMELLAKIISSNLEFNEENDAIKDEWQDEGYWLVIPLVFFVLMWFRKGWVVFSLLILVSFSSCSSNNSSFKDLWFSKDYQAQKMADNGDYARAAETYVDPLRKGVAYFKSGNYEEAISSFQKDTTAMGAYNLGLSYYKNGDYAAAELAFGKAVEMDPENEQAKKNQNLTQQIISGENEASVEDAEEAKKEKPTAQNEQNKSPEDLSGGGQEATKKDMEKERLEETVNTDIRKGKELEEVPDDFESGKQNNSQKILMRKVDDDPALFLKRKFKYQVKKEQIKPQNTLEKW</sequence>
<feature type="transmembrane region" description="Helical" evidence="3">
    <location>
        <begin position="20"/>
        <end position="36"/>
    </location>
</feature>
<dbReference type="InterPro" id="IPR050768">
    <property type="entry name" value="UPF0353/GerABKA_families"/>
</dbReference>
<dbReference type="InterPro" id="IPR019734">
    <property type="entry name" value="TPR_rpt"/>
</dbReference>
<name>A0ABW3WNW7_9FLAO</name>
<feature type="region of interest" description="Disordered" evidence="2">
    <location>
        <begin position="463"/>
        <end position="542"/>
    </location>
</feature>
<dbReference type="Proteomes" id="UP001597241">
    <property type="component" value="Unassembled WGS sequence"/>
</dbReference>
<accession>A0ABW3WNW7</accession>
<evidence type="ECO:0000256" key="1">
    <source>
        <dbReference type="PROSITE-ProRule" id="PRU00339"/>
    </source>
</evidence>
<dbReference type="Gene3D" id="3.40.50.410">
    <property type="entry name" value="von Willebrand factor, type A domain"/>
    <property type="match status" value="1"/>
</dbReference>
<dbReference type="SUPFAM" id="SSF53300">
    <property type="entry name" value="vWA-like"/>
    <property type="match status" value="1"/>
</dbReference>
<keyword evidence="1" id="KW-0802">TPR repeat</keyword>
<dbReference type="PROSITE" id="PS50293">
    <property type="entry name" value="TPR_REGION"/>
    <property type="match status" value="1"/>
</dbReference>
<evidence type="ECO:0000313" key="5">
    <source>
        <dbReference type="EMBL" id="MFD1293745.1"/>
    </source>
</evidence>
<evidence type="ECO:0000256" key="2">
    <source>
        <dbReference type="SAM" id="MobiDB-lite"/>
    </source>
</evidence>
<feature type="compositionally biased region" description="Basic and acidic residues" evidence="2">
    <location>
        <begin position="498"/>
        <end position="523"/>
    </location>
</feature>
<reference evidence="6" key="1">
    <citation type="journal article" date="2019" name="Int. J. Syst. Evol. Microbiol.">
        <title>The Global Catalogue of Microorganisms (GCM) 10K type strain sequencing project: providing services to taxonomists for standard genome sequencing and annotation.</title>
        <authorList>
            <consortium name="The Broad Institute Genomics Platform"/>
            <consortium name="The Broad Institute Genome Sequencing Center for Infectious Disease"/>
            <person name="Wu L."/>
            <person name="Ma J."/>
        </authorList>
    </citation>
    <scope>NUCLEOTIDE SEQUENCE [LARGE SCALE GENOMIC DNA]</scope>
    <source>
        <strain evidence="6">CCUG 62221</strain>
    </source>
</reference>
<dbReference type="RefSeq" id="WP_386808936.1">
    <property type="nucleotide sequence ID" value="NZ_JBHTMV010000003.1"/>
</dbReference>
<dbReference type="PANTHER" id="PTHR22550:SF14">
    <property type="entry name" value="VWFA DOMAIN-CONTAINING PROTEIN"/>
    <property type="match status" value="1"/>
</dbReference>
<dbReference type="Pfam" id="PF13181">
    <property type="entry name" value="TPR_8"/>
    <property type="match status" value="1"/>
</dbReference>
<dbReference type="Pfam" id="PF00515">
    <property type="entry name" value="TPR_1"/>
    <property type="match status" value="1"/>
</dbReference>
<dbReference type="SMART" id="SM00327">
    <property type="entry name" value="VWA"/>
    <property type="match status" value="1"/>
</dbReference>
<keyword evidence="3" id="KW-0812">Transmembrane</keyword>
<proteinExistence type="predicted"/>
<dbReference type="InterPro" id="IPR036465">
    <property type="entry name" value="vWFA_dom_sf"/>
</dbReference>
<dbReference type="SMART" id="SM00028">
    <property type="entry name" value="TPR"/>
    <property type="match status" value="1"/>
</dbReference>
<gene>
    <name evidence="5" type="ORF">ACFQ5N_07860</name>
</gene>
<dbReference type="Pfam" id="PF13519">
    <property type="entry name" value="VWA_2"/>
    <property type="match status" value="1"/>
</dbReference>
<protein>
    <submittedName>
        <fullName evidence="5">VWA domain-containing protein</fullName>
    </submittedName>
</protein>
<dbReference type="InterPro" id="IPR002035">
    <property type="entry name" value="VWF_A"/>
</dbReference>
<keyword evidence="6" id="KW-1185">Reference proteome</keyword>
<evidence type="ECO:0000259" key="4">
    <source>
        <dbReference type="SMART" id="SM00327"/>
    </source>
</evidence>
<feature type="repeat" description="TPR" evidence="1">
    <location>
        <begin position="412"/>
        <end position="445"/>
    </location>
</feature>
<dbReference type="EMBL" id="JBHTMV010000003">
    <property type="protein sequence ID" value="MFD1293745.1"/>
    <property type="molecule type" value="Genomic_DNA"/>
</dbReference>
<organism evidence="5 6">
    <name type="scientific">Lutibacter holmesii</name>
    <dbReference type="NCBI Taxonomy" id="1137985"/>
    <lineage>
        <taxon>Bacteria</taxon>
        <taxon>Pseudomonadati</taxon>
        <taxon>Bacteroidota</taxon>
        <taxon>Flavobacteriia</taxon>
        <taxon>Flavobacteriales</taxon>
        <taxon>Flavobacteriaceae</taxon>
        <taxon>Lutibacter</taxon>
    </lineage>
</organism>
<evidence type="ECO:0000256" key="3">
    <source>
        <dbReference type="SAM" id="Phobius"/>
    </source>
</evidence>
<comment type="caution">
    <text evidence="5">The sequence shown here is derived from an EMBL/GenBank/DDBJ whole genome shotgun (WGS) entry which is preliminary data.</text>
</comment>
<dbReference type="Gene3D" id="1.25.40.10">
    <property type="entry name" value="Tetratricopeptide repeat domain"/>
    <property type="match status" value="1"/>
</dbReference>
<dbReference type="InterPro" id="IPR011990">
    <property type="entry name" value="TPR-like_helical_dom_sf"/>
</dbReference>
<feature type="transmembrane region" description="Helical" evidence="3">
    <location>
        <begin position="67"/>
        <end position="88"/>
    </location>
</feature>
<keyword evidence="3" id="KW-0472">Membrane</keyword>
<dbReference type="PROSITE" id="PS50005">
    <property type="entry name" value="TPR"/>
    <property type="match status" value="1"/>
</dbReference>